<dbReference type="SUPFAM" id="SSF56436">
    <property type="entry name" value="C-type lectin-like"/>
    <property type="match status" value="6"/>
</dbReference>
<sequence>MNGCVLMINKRCSALYRKIDNGFTSHNTNEQMLGVILTNNAFKTSVTKQQLPNVQKIYEKWYVLDEIAYRLFTRYVNWYNAKQSCVTYGKFGKLAIIDTDRKQNFLLEVLLQSDLYAHNVWIGNLKFKQKLYMYCGELIVLEWNESNNTYKENKSNSTCPSFLGSEKPNNQILLVNCTVQQFYLCQQEAEKRIESLNWIQVEKRSFAVVDDKVTWKEAANSCVHKYNAYLANFQNTSQIEFFFTKGSLKQIDAWVGAYYNYNHWRYLSTGKADNKNLFIRDDVIIKKKRMDTNCLALRTDQTLLPAKCTLKKGYICAKDIPEKKLYSNSVCYIIFVNKNNWLDAQKVCQRGHSWLVELTTNKKVADVLSILNNLPIAKRFFWIGSKFSKTDKWTWTHNKTHVQLKNVEMLENQETNLCLSIDRQSEYPHIYSTLCSNEQYFVCEKENITESECTKLSSTFAVDFDASNHSTGTTKHHIEEDLGDGAYNDDNLSYSLNQNTSTVVKEKETKKLNENIRLDKDNNLNTLQESMKTSTANYDNNQSSTNALHFDTTKETHIQSRTVPKNAEITLECSKLVKDLTTNSSLTFKELMTAILIFISCWIKNLLNEYDYIKQFFLADLLKIYKDFPVLAAKKLLKELLVMLINSIETISNMISDNEQSFVYNEIEYTFINIPVNWEEANIICSSYGNGGLTIAQDLLIRDFLGLALAESNLTVTDFWIGAKMLFNLTDGFYWVNGETPYKPDKYFIRRGAENIKVNRTCLAFSIQYHDIAHFINLDCQLDRGFICQTPYEKPLYGSLTTVNWISIDTMQYGIFYDKRTWYESVRECNRKHNAHLASFSNIKEIKIISKFLLIGRPSLERVWIGGQYKDGNWIFVFDETEIPRKTDEITKFPPWRFNRTIRQSGCLLLDRHLNKTGVFIENRCNQLQGYVCVRKKQELPDRKIIIINNIGYVFYYTKKTWEDALETCNKINANMIKVTHDILHDVTYMMAEYLIKVQHIWIGGRLSYDASFFYWVEDNEQIPKTNDDIDRFPPWFMIDYDPNYACLNLDIENHNRPMFYGSTCDYPQEFICVLKNVTILEELINHNNIAQLYN</sequence>
<accession>A0AAN7SAB7</accession>
<dbReference type="InterPro" id="IPR016186">
    <property type="entry name" value="C-type_lectin-like/link_sf"/>
</dbReference>
<comment type="caution">
    <text evidence="2">The sequence shown here is derived from an EMBL/GenBank/DDBJ whole genome shotgun (WGS) entry which is preliminary data.</text>
</comment>
<dbReference type="AlphaFoldDB" id="A0AAN7SAB7"/>
<dbReference type="InterPro" id="IPR050828">
    <property type="entry name" value="C-type_lectin/matrix_domain"/>
</dbReference>
<feature type="domain" description="C-type lectin" evidence="1">
    <location>
        <begin position="64"/>
        <end position="186"/>
    </location>
</feature>
<dbReference type="PROSITE" id="PS50041">
    <property type="entry name" value="C_TYPE_LECTIN_2"/>
    <property type="match status" value="6"/>
</dbReference>
<dbReference type="PANTHER" id="PTHR45710:SF26">
    <property type="entry name" value="RH26557P"/>
    <property type="match status" value="1"/>
</dbReference>
<dbReference type="InterPro" id="IPR016187">
    <property type="entry name" value="CTDL_fold"/>
</dbReference>
<gene>
    <name evidence="2" type="ORF">RN001_004945</name>
</gene>
<feature type="domain" description="C-type lectin" evidence="1">
    <location>
        <begin position="664"/>
        <end position="789"/>
    </location>
</feature>
<evidence type="ECO:0000313" key="3">
    <source>
        <dbReference type="Proteomes" id="UP001353858"/>
    </source>
</evidence>
<feature type="domain" description="C-type lectin" evidence="1">
    <location>
        <begin position="201"/>
        <end position="317"/>
    </location>
</feature>
<dbReference type="InterPro" id="IPR001304">
    <property type="entry name" value="C-type_lectin-like"/>
</dbReference>
<protein>
    <recommendedName>
        <fullName evidence="1">C-type lectin domain-containing protein</fullName>
    </recommendedName>
</protein>
<feature type="domain" description="C-type lectin" evidence="1">
    <location>
        <begin position="808"/>
        <end position="934"/>
    </location>
</feature>
<keyword evidence="3" id="KW-1185">Reference proteome</keyword>
<feature type="domain" description="C-type lectin" evidence="1">
    <location>
        <begin position="948"/>
        <end position="1074"/>
    </location>
</feature>
<dbReference type="Gene3D" id="3.10.100.10">
    <property type="entry name" value="Mannose-Binding Protein A, subunit A"/>
    <property type="match status" value="6"/>
</dbReference>
<dbReference type="SMART" id="SM00034">
    <property type="entry name" value="CLECT"/>
    <property type="match status" value="6"/>
</dbReference>
<evidence type="ECO:0000313" key="2">
    <source>
        <dbReference type="EMBL" id="KAK4881626.1"/>
    </source>
</evidence>
<dbReference type="PANTHER" id="PTHR45710">
    <property type="entry name" value="C-TYPE LECTIN DOMAIN-CONTAINING PROTEIN 180"/>
    <property type="match status" value="1"/>
</dbReference>
<feature type="domain" description="C-type lectin" evidence="1">
    <location>
        <begin position="327"/>
        <end position="444"/>
    </location>
</feature>
<organism evidence="2 3">
    <name type="scientific">Aquatica leii</name>
    <dbReference type="NCBI Taxonomy" id="1421715"/>
    <lineage>
        <taxon>Eukaryota</taxon>
        <taxon>Metazoa</taxon>
        <taxon>Ecdysozoa</taxon>
        <taxon>Arthropoda</taxon>
        <taxon>Hexapoda</taxon>
        <taxon>Insecta</taxon>
        <taxon>Pterygota</taxon>
        <taxon>Neoptera</taxon>
        <taxon>Endopterygota</taxon>
        <taxon>Coleoptera</taxon>
        <taxon>Polyphaga</taxon>
        <taxon>Elateriformia</taxon>
        <taxon>Elateroidea</taxon>
        <taxon>Lampyridae</taxon>
        <taxon>Luciolinae</taxon>
        <taxon>Aquatica</taxon>
    </lineage>
</organism>
<proteinExistence type="predicted"/>
<reference evidence="3" key="1">
    <citation type="submission" date="2023-01" db="EMBL/GenBank/DDBJ databases">
        <title>Key to firefly adult light organ development and bioluminescence: homeobox transcription factors regulate luciferase expression and transportation to peroxisome.</title>
        <authorList>
            <person name="Fu X."/>
        </authorList>
    </citation>
    <scope>NUCLEOTIDE SEQUENCE [LARGE SCALE GENOMIC DNA]</scope>
</reference>
<dbReference type="EMBL" id="JARPUR010000002">
    <property type="protein sequence ID" value="KAK4881626.1"/>
    <property type="molecule type" value="Genomic_DNA"/>
</dbReference>
<dbReference type="Proteomes" id="UP001353858">
    <property type="component" value="Unassembled WGS sequence"/>
</dbReference>
<dbReference type="Pfam" id="PF00059">
    <property type="entry name" value="Lectin_C"/>
    <property type="match status" value="4"/>
</dbReference>
<dbReference type="CDD" id="cd00037">
    <property type="entry name" value="CLECT"/>
    <property type="match status" value="6"/>
</dbReference>
<evidence type="ECO:0000259" key="1">
    <source>
        <dbReference type="PROSITE" id="PS50041"/>
    </source>
</evidence>
<name>A0AAN7SAB7_9COLE</name>